<dbReference type="AlphaFoldDB" id="A0A6G1GPP3"/>
<proteinExistence type="predicted"/>
<gene>
    <name evidence="1" type="ORF">K402DRAFT_190031</name>
</gene>
<evidence type="ECO:0000313" key="2">
    <source>
        <dbReference type="Proteomes" id="UP000800041"/>
    </source>
</evidence>
<name>A0A6G1GPP3_9PEZI</name>
<dbReference type="EMBL" id="ML977181">
    <property type="protein sequence ID" value="KAF1982784.1"/>
    <property type="molecule type" value="Genomic_DNA"/>
</dbReference>
<dbReference type="Proteomes" id="UP000800041">
    <property type="component" value="Unassembled WGS sequence"/>
</dbReference>
<reference evidence="1" key="1">
    <citation type="journal article" date="2020" name="Stud. Mycol.">
        <title>101 Dothideomycetes genomes: a test case for predicting lifestyles and emergence of pathogens.</title>
        <authorList>
            <person name="Haridas S."/>
            <person name="Albert R."/>
            <person name="Binder M."/>
            <person name="Bloem J."/>
            <person name="Labutti K."/>
            <person name="Salamov A."/>
            <person name="Andreopoulos B."/>
            <person name="Baker S."/>
            <person name="Barry K."/>
            <person name="Bills G."/>
            <person name="Bluhm B."/>
            <person name="Cannon C."/>
            <person name="Castanera R."/>
            <person name="Culley D."/>
            <person name="Daum C."/>
            <person name="Ezra D."/>
            <person name="Gonzalez J."/>
            <person name="Henrissat B."/>
            <person name="Kuo A."/>
            <person name="Liang C."/>
            <person name="Lipzen A."/>
            <person name="Lutzoni F."/>
            <person name="Magnuson J."/>
            <person name="Mondo S."/>
            <person name="Nolan M."/>
            <person name="Ohm R."/>
            <person name="Pangilinan J."/>
            <person name="Park H.-J."/>
            <person name="Ramirez L."/>
            <person name="Alfaro M."/>
            <person name="Sun H."/>
            <person name="Tritt A."/>
            <person name="Yoshinaga Y."/>
            <person name="Zwiers L.-H."/>
            <person name="Turgeon B."/>
            <person name="Goodwin S."/>
            <person name="Spatafora J."/>
            <person name="Crous P."/>
            <person name="Grigoriev I."/>
        </authorList>
    </citation>
    <scope>NUCLEOTIDE SEQUENCE</scope>
    <source>
        <strain evidence="1">CBS 113979</strain>
    </source>
</reference>
<sequence>MVRSAHPSDLSWEDSQERIVLEQLLVIQLTFAILETFTGISGANVSAGWWNGAQNQRVSLHFFLLLATLYCNHLKFYSENYTTKIKSFHYPCATDFSVNQPRQRYKELKRECRICVFRFIQSSNTTLPHSYSHIDSSVRPPVSTHQLYMIEGRLHVRTGSRLAGSWKRTKCSEGVDTRRHCGLITCW</sequence>
<accession>A0A6G1GPP3</accession>
<protein>
    <submittedName>
        <fullName evidence="1">Uncharacterized protein</fullName>
    </submittedName>
</protein>
<keyword evidence="2" id="KW-1185">Reference proteome</keyword>
<evidence type="ECO:0000313" key="1">
    <source>
        <dbReference type="EMBL" id="KAF1982784.1"/>
    </source>
</evidence>
<organism evidence="1 2">
    <name type="scientific">Aulographum hederae CBS 113979</name>
    <dbReference type="NCBI Taxonomy" id="1176131"/>
    <lineage>
        <taxon>Eukaryota</taxon>
        <taxon>Fungi</taxon>
        <taxon>Dikarya</taxon>
        <taxon>Ascomycota</taxon>
        <taxon>Pezizomycotina</taxon>
        <taxon>Dothideomycetes</taxon>
        <taxon>Pleosporomycetidae</taxon>
        <taxon>Aulographales</taxon>
        <taxon>Aulographaceae</taxon>
    </lineage>
</organism>